<keyword evidence="2" id="KW-1185">Reference proteome</keyword>
<dbReference type="Proteomes" id="UP000310108">
    <property type="component" value="Unassembled WGS sequence"/>
</dbReference>
<protein>
    <submittedName>
        <fullName evidence="1">Uncharacterized protein</fullName>
    </submittedName>
</protein>
<dbReference type="EMBL" id="PJEX01000044">
    <property type="protein sequence ID" value="TKW57376.1"/>
    <property type="molecule type" value="Genomic_DNA"/>
</dbReference>
<reference evidence="1 2" key="1">
    <citation type="journal article" date="2019" name="PLoS ONE">
        <title>Comparative genome analysis indicates high evolutionary potential of pathogenicity genes in Colletotrichum tanaceti.</title>
        <authorList>
            <person name="Lelwala R.V."/>
            <person name="Korhonen P.K."/>
            <person name="Young N.D."/>
            <person name="Scott J.B."/>
            <person name="Ades P.A."/>
            <person name="Gasser R.B."/>
            <person name="Taylor P.W.J."/>
        </authorList>
    </citation>
    <scope>NUCLEOTIDE SEQUENCE [LARGE SCALE GENOMIC DNA]</scope>
    <source>
        <strain evidence="1">BRIP57314</strain>
    </source>
</reference>
<evidence type="ECO:0000313" key="1">
    <source>
        <dbReference type="EMBL" id="TKW57376.1"/>
    </source>
</evidence>
<name>A0A4V6DHQ3_9PEZI</name>
<proteinExistence type="predicted"/>
<evidence type="ECO:0000313" key="2">
    <source>
        <dbReference type="Proteomes" id="UP000310108"/>
    </source>
</evidence>
<gene>
    <name evidence="1" type="ORF">CTA1_7814</name>
</gene>
<accession>A0A4V6DHQ3</accession>
<sequence>MCPKPSGERPADSPLFYGVGLRLLHDRELSGQRAGHLCLDLWILRSMISKGGCAFSLSGLAAKRRRN</sequence>
<organism evidence="1 2">
    <name type="scientific">Colletotrichum tanaceti</name>
    <dbReference type="NCBI Taxonomy" id="1306861"/>
    <lineage>
        <taxon>Eukaryota</taxon>
        <taxon>Fungi</taxon>
        <taxon>Dikarya</taxon>
        <taxon>Ascomycota</taxon>
        <taxon>Pezizomycotina</taxon>
        <taxon>Sordariomycetes</taxon>
        <taxon>Hypocreomycetidae</taxon>
        <taxon>Glomerellales</taxon>
        <taxon>Glomerellaceae</taxon>
        <taxon>Colletotrichum</taxon>
        <taxon>Colletotrichum destructivum species complex</taxon>
    </lineage>
</organism>
<comment type="caution">
    <text evidence="1">The sequence shown here is derived from an EMBL/GenBank/DDBJ whole genome shotgun (WGS) entry which is preliminary data.</text>
</comment>
<dbReference type="AlphaFoldDB" id="A0A4V6DHQ3"/>